<dbReference type="SUPFAM" id="SSF49265">
    <property type="entry name" value="Fibronectin type III"/>
    <property type="match status" value="2"/>
</dbReference>
<dbReference type="PANTHER" id="PTHR46708:SF2">
    <property type="entry name" value="FIBRONECTIN TYPE-III DOMAIN-CONTAINING PROTEIN"/>
    <property type="match status" value="1"/>
</dbReference>
<dbReference type="AlphaFoldDB" id="A0A0R3UAP4"/>
<protein>
    <recommendedName>
        <fullName evidence="2">Fibronectin type-III domain-containing protein</fullName>
    </recommendedName>
</protein>
<evidence type="ECO:0000313" key="3">
    <source>
        <dbReference type="EMBL" id="VDD77990.1"/>
    </source>
</evidence>
<dbReference type="Gene3D" id="2.60.40.10">
    <property type="entry name" value="Immunoglobulins"/>
    <property type="match status" value="3"/>
</dbReference>
<evidence type="ECO:0000256" key="1">
    <source>
        <dbReference type="ARBA" id="ARBA00022737"/>
    </source>
</evidence>
<dbReference type="STRING" id="53468.A0A0R3UAP4"/>
<dbReference type="InterPro" id="IPR003961">
    <property type="entry name" value="FN3_dom"/>
</dbReference>
<evidence type="ECO:0000259" key="2">
    <source>
        <dbReference type="PROSITE" id="PS50853"/>
    </source>
</evidence>
<keyword evidence="1" id="KW-0677">Repeat</keyword>
<sequence length="350" mass="36491">MQSALIVITSSRLEANTMIFVDPPAPAVVTVTSVSTTSVVVRVEKPTDATGIGRYEVRVDGVGTTPACTIPSGDKLECQVDGLRPGTAYKVAVSSCISGTVPAVCSEDTRASGWTRPNAPADVAVVPSSSTSVAVRFKAPTDATGIGRYEVTVSGVELIKSCTIPLGEELECRVDGLQSASKFEGTVKSCINDTDPAVCSEDVVASGWTKPNPPAEMLILPSSSSSVFVRVTPPSEPTGIRLYTASVVGVNETSLCVMLNMENPGCRLDGLQSATEYNVSGNACVSTADPMVCSESVTASGWTKPNSPSNMTLGSVDSTSIYVSWQKPEGMMNGITLYKALARQSSRAVE</sequence>
<dbReference type="Pfam" id="PF00041">
    <property type="entry name" value="fn3"/>
    <property type="match status" value="1"/>
</dbReference>
<dbReference type="InterPro" id="IPR050991">
    <property type="entry name" value="ECM_Regulatory_Proteins"/>
</dbReference>
<evidence type="ECO:0000313" key="4">
    <source>
        <dbReference type="Proteomes" id="UP000267029"/>
    </source>
</evidence>
<dbReference type="Proteomes" id="UP000267029">
    <property type="component" value="Unassembled WGS sequence"/>
</dbReference>
<feature type="non-terminal residue" evidence="3">
    <location>
        <position position="350"/>
    </location>
</feature>
<dbReference type="InterPro" id="IPR013783">
    <property type="entry name" value="Ig-like_fold"/>
</dbReference>
<feature type="domain" description="Fibronectin type-III" evidence="2">
    <location>
        <begin position="213"/>
        <end position="306"/>
    </location>
</feature>
<dbReference type="PANTHER" id="PTHR46708">
    <property type="entry name" value="TENASCIN"/>
    <property type="match status" value="1"/>
</dbReference>
<accession>A0A0R3UAP4</accession>
<dbReference type="SMART" id="SM00060">
    <property type="entry name" value="FN3"/>
    <property type="match status" value="3"/>
</dbReference>
<feature type="domain" description="Fibronectin type-III" evidence="2">
    <location>
        <begin position="119"/>
        <end position="212"/>
    </location>
</feature>
<dbReference type="InterPro" id="IPR036116">
    <property type="entry name" value="FN3_sf"/>
</dbReference>
<gene>
    <name evidence="3" type="ORF">MCOS_LOCUS3993</name>
</gene>
<dbReference type="PROSITE" id="PS50853">
    <property type="entry name" value="FN3"/>
    <property type="match status" value="3"/>
</dbReference>
<feature type="domain" description="Fibronectin type-III" evidence="2">
    <location>
        <begin position="25"/>
        <end position="118"/>
    </location>
</feature>
<proteinExistence type="predicted"/>
<dbReference type="OrthoDB" id="261433at2759"/>
<name>A0A0R3UAP4_MESCO</name>
<organism evidence="3 4">
    <name type="scientific">Mesocestoides corti</name>
    <name type="common">Flatworm</name>
    <dbReference type="NCBI Taxonomy" id="53468"/>
    <lineage>
        <taxon>Eukaryota</taxon>
        <taxon>Metazoa</taxon>
        <taxon>Spiralia</taxon>
        <taxon>Lophotrochozoa</taxon>
        <taxon>Platyhelminthes</taxon>
        <taxon>Cestoda</taxon>
        <taxon>Eucestoda</taxon>
        <taxon>Cyclophyllidea</taxon>
        <taxon>Mesocestoididae</taxon>
        <taxon>Mesocestoides</taxon>
    </lineage>
</organism>
<dbReference type="EMBL" id="UXSR01001164">
    <property type="protein sequence ID" value="VDD77990.1"/>
    <property type="molecule type" value="Genomic_DNA"/>
</dbReference>
<reference evidence="3 4" key="1">
    <citation type="submission" date="2018-10" db="EMBL/GenBank/DDBJ databases">
        <authorList>
            <consortium name="Pathogen Informatics"/>
        </authorList>
    </citation>
    <scope>NUCLEOTIDE SEQUENCE [LARGE SCALE GENOMIC DNA]</scope>
</reference>
<dbReference type="CDD" id="cd00063">
    <property type="entry name" value="FN3"/>
    <property type="match status" value="2"/>
</dbReference>
<keyword evidence="4" id="KW-1185">Reference proteome</keyword>